<accession>A0A6L2K718</accession>
<proteinExistence type="predicted"/>
<comment type="caution">
    <text evidence="2">The sequence shown here is derived from an EMBL/GenBank/DDBJ whole genome shotgun (WGS) entry which is preliminary data.</text>
</comment>
<sequence>MQLTFKRTARISVRACCFFSPCLVAPPSQPLSPPTDYQTAPPSTPNISPPLSHHFFRNLTKQTIDHSKVNSTPFDFTFTSTNSTIQNLVPSSHKLKPIKLIFSTPPTSPHSFFYSLKDLPPRTTNPPPPRPSFESIEYLANKPSHLLAMEPPIPPLPPQLLSLGLKNPFPKLTHEMFFEQF</sequence>
<reference evidence="2" key="1">
    <citation type="journal article" date="2019" name="Sci. Rep.">
        <title>Draft genome of Tanacetum cinerariifolium, the natural source of mosquito coil.</title>
        <authorList>
            <person name="Yamashiro T."/>
            <person name="Shiraishi A."/>
            <person name="Satake H."/>
            <person name="Nakayama K."/>
        </authorList>
    </citation>
    <scope>NUCLEOTIDE SEQUENCE</scope>
</reference>
<name>A0A6L2K718_TANCI</name>
<dbReference type="EMBL" id="BKCJ010001895">
    <property type="protein sequence ID" value="GEU44799.1"/>
    <property type="molecule type" value="Genomic_DNA"/>
</dbReference>
<evidence type="ECO:0000313" key="2">
    <source>
        <dbReference type="EMBL" id="GEU44799.1"/>
    </source>
</evidence>
<gene>
    <name evidence="2" type="ORF">Tci_016777</name>
</gene>
<organism evidence="2">
    <name type="scientific">Tanacetum cinerariifolium</name>
    <name type="common">Dalmatian daisy</name>
    <name type="synonym">Chrysanthemum cinerariifolium</name>
    <dbReference type="NCBI Taxonomy" id="118510"/>
    <lineage>
        <taxon>Eukaryota</taxon>
        <taxon>Viridiplantae</taxon>
        <taxon>Streptophyta</taxon>
        <taxon>Embryophyta</taxon>
        <taxon>Tracheophyta</taxon>
        <taxon>Spermatophyta</taxon>
        <taxon>Magnoliopsida</taxon>
        <taxon>eudicotyledons</taxon>
        <taxon>Gunneridae</taxon>
        <taxon>Pentapetalae</taxon>
        <taxon>asterids</taxon>
        <taxon>campanulids</taxon>
        <taxon>Asterales</taxon>
        <taxon>Asteraceae</taxon>
        <taxon>Asteroideae</taxon>
        <taxon>Anthemideae</taxon>
        <taxon>Anthemidinae</taxon>
        <taxon>Tanacetum</taxon>
    </lineage>
</organism>
<evidence type="ECO:0000256" key="1">
    <source>
        <dbReference type="SAM" id="MobiDB-lite"/>
    </source>
</evidence>
<protein>
    <submittedName>
        <fullName evidence="2">Uncharacterized protein</fullName>
    </submittedName>
</protein>
<dbReference type="AlphaFoldDB" id="A0A6L2K718"/>
<feature type="region of interest" description="Disordered" evidence="1">
    <location>
        <begin position="30"/>
        <end position="50"/>
    </location>
</feature>